<dbReference type="OrthoDB" id="42959at2157"/>
<name>M0AD11_9EURY</name>
<dbReference type="STRING" id="1227492.C482_15418"/>
<organism evidence="2 3">
    <name type="scientific">Natrialba chahannaoensis JCM 10990</name>
    <dbReference type="NCBI Taxonomy" id="1227492"/>
    <lineage>
        <taxon>Archaea</taxon>
        <taxon>Methanobacteriati</taxon>
        <taxon>Methanobacteriota</taxon>
        <taxon>Stenosarchaea group</taxon>
        <taxon>Halobacteria</taxon>
        <taxon>Halobacteriales</taxon>
        <taxon>Natrialbaceae</taxon>
        <taxon>Natrialba</taxon>
    </lineage>
</organism>
<dbReference type="EMBL" id="AOIN01000082">
    <property type="protein sequence ID" value="ELY96630.1"/>
    <property type="molecule type" value="Genomic_DNA"/>
</dbReference>
<dbReference type="Proteomes" id="UP000011693">
    <property type="component" value="Unassembled WGS sequence"/>
</dbReference>
<evidence type="ECO:0000256" key="1">
    <source>
        <dbReference type="ARBA" id="ARBA00023118"/>
    </source>
</evidence>
<keyword evidence="3" id="KW-1185">Reference proteome</keyword>
<dbReference type="RefSeq" id="WP_006168572.1">
    <property type="nucleotide sequence ID" value="NZ_AOIN01000082.1"/>
</dbReference>
<dbReference type="GO" id="GO:0043571">
    <property type="term" value="P:maintenance of CRISPR repeat elements"/>
    <property type="evidence" value="ECO:0007669"/>
    <property type="project" value="InterPro"/>
</dbReference>
<proteinExistence type="predicted"/>
<evidence type="ECO:0000313" key="2">
    <source>
        <dbReference type="EMBL" id="ELY96630.1"/>
    </source>
</evidence>
<keyword evidence="1" id="KW-0051">Antiviral defense</keyword>
<sequence>MTSASPPEAISFTISGEWAHFRRIDTTTAKQTYRVIPRTTVIGLLAGILGYDRDSYYDDFHPDKCDIAVSLETEVSTMAVPQTELTTEGAYRSSRGGHDVEAAFLKVEKTLEDRQRNFYEYLTDMSYRIDVCHSDAEIRADLHDMLSAGESVYTPSLGKSECLASISYHGKSETVSVESDVAHSVVPLDAAVPTGQHIATERSPRHMVRDGRSRRTTDFGAYAYRKDGTTNSLEVRDEATVFEIHDRPVTFM</sequence>
<reference evidence="2 3" key="1">
    <citation type="journal article" date="2014" name="PLoS Genet.">
        <title>Phylogenetically driven sequencing of extremely halophilic archaea reveals strategies for static and dynamic osmo-response.</title>
        <authorList>
            <person name="Becker E.A."/>
            <person name="Seitzer P.M."/>
            <person name="Tritt A."/>
            <person name="Larsen D."/>
            <person name="Krusor M."/>
            <person name="Yao A.I."/>
            <person name="Wu D."/>
            <person name="Madern D."/>
            <person name="Eisen J.A."/>
            <person name="Darling A.E."/>
            <person name="Facciotti M.T."/>
        </authorList>
    </citation>
    <scope>NUCLEOTIDE SEQUENCE [LARGE SCALE GENOMIC DNA]</scope>
    <source>
        <strain evidence="2 3">JCM 10990</strain>
    </source>
</reference>
<dbReference type="Pfam" id="PF09704">
    <property type="entry name" value="Cas_Cas5d"/>
    <property type="match status" value="1"/>
</dbReference>
<dbReference type="InterPro" id="IPR013421">
    <property type="entry name" value="CRISPR-assoc_prot_Cas5_HALMA"/>
</dbReference>
<dbReference type="AlphaFoldDB" id="M0AD11"/>
<dbReference type="InterPro" id="IPR013422">
    <property type="entry name" value="CRISPR-assoc_prot_Cas5_N"/>
</dbReference>
<accession>M0AD11</accession>
<dbReference type="NCBIfam" id="TIGR02593">
    <property type="entry name" value="CRISPR_cas5"/>
    <property type="match status" value="1"/>
</dbReference>
<dbReference type="GO" id="GO:0051607">
    <property type="term" value="P:defense response to virus"/>
    <property type="evidence" value="ECO:0007669"/>
    <property type="project" value="UniProtKB-KW"/>
</dbReference>
<gene>
    <name evidence="2" type="ORF">C482_15418</name>
</gene>
<dbReference type="NCBIfam" id="TIGR02592">
    <property type="entry name" value="cas_Cas5h"/>
    <property type="match status" value="1"/>
</dbReference>
<comment type="caution">
    <text evidence="2">The sequence shown here is derived from an EMBL/GenBank/DDBJ whole genome shotgun (WGS) entry which is preliminary data.</text>
</comment>
<evidence type="ECO:0000313" key="3">
    <source>
        <dbReference type="Proteomes" id="UP000011693"/>
    </source>
</evidence>
<dbReference type="Gene3D" id="3.30.70.2660">
    <property type="match status" value="1"/>
</dbReference>
<protein>
    <submittedName>
        <fullName evidence="2">CRISPR-associated protein Cas5, Hmari subtype</fullName>
    </submittedName>
</protein>
<dbReference type="InterPro" id="IPR021124">
    <property type="entry name" value="CRISPR-assoc_prot_Cas5"/>
</dbReference>